<evidence type="ECO:0000256" key="2">
    <source>
        <dbReference type="SAM" id="SignalP"/>
    </source>
</evidence>
<dbReference type="Pfam" id="PF12146">
    <property type="entry name" value="Hydrolase_4"/>
    <property type="match status" value="1"/>
</dbReference>
<dbReference type="InterPro" id="IPR051044">
    <property type="entry name" value="MAG_DAG_Lipase"/>
</dbReference>
<feature type="domain" description="Serine aminopeptidase S33" evidence="3">
    <location>
        <begin position="94"/>
        <end position="226"/>
    </location>
</feature>
<feature type="signal peptide" evidence="2">
    <location>
        <begin position="1"/>
        <end position="26"/>
    </location>
</feature>
<dbReference type="InterPro" id="IPR029058">
    <property type="entry name" value="AB_hydrolase_fold"/>
</dbReference>
<dbReference type="STRING" id="869211.Spith_2217"/>
<accession>G0GFZ6</accession>
<protein>
    <recommendedName>
        <fullName evidence="3">Serine aminopeptidase S33 domain-containing protein</fullName>
    </recommendedName>
</protein>
<dbReference type="InterPro" id="IPR022742">
    <property type="entry name" value="Hydrolase_4"/>
</dbReference>
<dbReference type="HOGENOM" id="CLU_679603_0_0_12"/>
<gene>
    <name evidence="4" type="ordered locus">Spith_2217</name>
</gene>
<dbReference type="Proteomes" id="UP000007254">
    <property type="component" value="Chromosome"/>
</dbReference>
<evidence type="ECO:0000259" key="3">
    <source>
        <dbReference type="Pfam" id="PF12146"/>
    </source>
</evidence>
<organism evidence="4 5">
    <name type="scientific">Winmispira thermophila (strain ATCC 700085 / DSM 6578 / Z-1203)</name>
    <name type="common">Spirochaeta thermophila</name>
    <dbReference type="NCBI Taxonomy" id="869211"/>
    <lineage>
        <taxon>Bacteria</taxon>
        <taxon>Pseudomonadati</taxon>
        <taxon>Spirochaetota</taxon>
        <taxon>Spirochaetia</taxon>
        <taxon>Winmispirales</taxon>
        <taxon>Winmispiraceae</taxon>
        <taxon>Winmispira</taxon>
    </lineage>
</organism>
<evidence type="ECO:0000256" key="1">
    <source>
        <dbReference type="SAM" id="MobiDB-lite"/>
    </source>
</evidence>
<dbReference type="AlphaFoldDB" id="G0GFZ6"/>
<name>G0GFZ6_WINT7</name>
<reference evidence="4 5" key="1">
    <citation type="submission" date="2011-06" db="EMBL/GenBank/DDBJ databases">
        <title>The complete genome of Spirochaeta thermophila DSM 6578.</title>
        <authorList>
            <consortium name="US DOE Joint Genome Institute (JGI-PGF)"/>
            <person name="Lucas S."/>
            <person name="Lapidus A."/>
            <person name="Bruce D."/>
            <person name="Goodwin L."/>
            <person name="Pitluck S."/>
            <person name="Peters L."/>
            <person name="Kyrpides N."/>
            <person name="Mavromatis K."/>
            <person name="Ivanova N."/>
            <person name="Mikailova N."/>
            <person name="Pagani I."/>
            <person name="Chertkov O."/>
            <person name="Detter J.C."/>
            <person name="Tapia R."/>
            <person name="Han C."/>
            <person name="Land M."/>
            <person name="Hauser L."/>
            <person name="Markowitz V."/>
            <person name="Cheng J.-F."/>
            <person name="Hugenholtz P."/>
            <person name="Woyke T."/>
            <person name="Wu D."/>
            <person name="Spring S."/>
            <person name="Merkhoffer B."/>
            <person name="Schneider S."/>
            <person name="Klenk H.-P."/>
            <person name="Eisen J.A."/>
        </authorList>
    </citation>
    <scope>NUCLEOTIDE SEQUENCE [LARGE SCALE GENOMIC DNA]</scope>
    <source>
        <strain evidence="5">ATCC 700085 / DSM 6578 / Z-1203</strain>
    </source>
</reference>
<dbReference type="PROSITE" id="PS51257">
    <property type="entry name" value="PROKAR_LIPOPROTEIN"/>
    <property type="match status" value="1"/>
</dbReference>
<proteinExistence type="predicted"/>
<feature type="compositionally biased region" description="Low complexity" evidence="1">
    <location>
        <begin position="352"/>
        <end position="365"/>
    </location>
</feature>
<dbReference type="EMBL" id="CP002903">
    <property type="protein sequence ID" value="AEJ62472.1"/>
    <property type="molecule type" value="Genomic_DNA"/>
</dbReference>
<evidence type="ECO:0000313" key="5">
    <source>
        <dbReference type="Proteomes" id="UP000007254"/>
    </source>
</evidence>
<keyword evidence="5" id="KW-1185">Reference proteome</keyword>
<feature type="chain" id="PRO_5003399917" description="Serine aminopeptidase S33 domain-containing protein" evidence="2">
    <location>
        <begin position="27"/>
        <end position="365"/>
    </location>
</feature>
<dbReference type="PANTHER" id="PTHR11614">
    <property type="entry name" value="PHOSPHOLIPASE-RELATED"/>
    <property type="match status" value="1"/>
</dbReference>
<dbReference type="SUPFAM" id="SSF53474">
    <property type="entry name" value="alpha/beta-Hydrolases"/>
    <property type="match status" value="1"/>
</dbReference>
<sequence>MMNRALFPLIAIILLTSCATINPTHDETLPLRITLSRLLPPLTPLSTPPKEGPLADYARTTLTPEEYPDLTYLLGTIPAGPHTLCVHLFHRHTHSRGTVLVLHGYATDSSLYGALARTLIEEGWDVVLVDLPGHGLSTGERGAAWPDFSIYGDIVQHTLNALSPYLHPPLAAIGHSTGALALIDHSLRYPSPFFRLILFAPLIHTRAYSLLSTIHTLTTPFIRQVRALSHTPLGLRIFPLSWFERLKTWEARTRSVPRIPTPPTLLILAGGDTVVDNEYNRTFLQERLPILYTALVPTADHFELDSGSPDPEVLSLITSFLGRGPAPTSAPCTLCTTRPPLQPLKTKRGQHTPTPSGSTTSIGHL</sequence>
<dbReference type="KEGG" id="stq:Spith_2217"/>
<feature type="region of interest" description="Disordered" evidence="1">
    <location>
        <begin position="328"/>
        <end position="365"/>
    </location>
</feature>
<evidence type="ECO:0000313" key="4">
    <source>
        <dbReference type="EMBL" id="AEJ62472.1"/>
    </source>
</evidence>
<keyword evidence="2" id="KW-0732">Signal</keyword>
<dbReference type="Gene3D" id="3.40.50.1820">
    <property type="entry name" value="alpha/beta hydrolase"/>
    <property type="match status" value="1"/>
</dbReference>